<dbReference type="AlphaFoldDB" id="A0A8D8DX77"/>
<proteinExistence type="predicted"/>
<sequence length="104" mass="11521">MMLSLLFRVRDLRGAFGRITSSGPMWSDLSHSEHCQFGLYGRSSADSALVQQYFAVLLSLGAEDSAGVVPLALGDEVLQRESDAHLEGVGRWDWYWQGALNWAC</sequence>
<organism evidence="1">
    <name type="scientific">Culex pipiens</name>
    <name type="common">House mosquito</name>
    <dbReference type="NCBI Taxonomy" id="7175"/>
    <lineage>
        <taxon>Eukaryota</taxon>
        <taxon>Metazoa</taxon>
        <taxon>Ecdysozoa</taxon>
        <taxon>Arthropoda</taxon>
        <taxon>Hexapoda</taxon>
        <taxon>Insecta</taxon>
        <taxon>Pterygota</taxon>
        <taxon>Neoptera</taxon>
        <taxon>Endopterygota</taxon>
        <taxon>Diptera</taxon>
        <taxon>Nematocera</taxon>
        <taxon>Culicoidea</taxon>
        <taxon>Culicidae</taxon>
        <taxon>Culicinae</taxon>
        <taxon>Culicini</taxon>
        <taxon>Culex</taxon>
        <taxon>Culex</taxon>
    </lineage>
</organism>
<reference evidence="1" key="1">
    <citation type="submission" date="2021-05" db="EMBL/GenBank/DDBJ databases">
        <authorList>
            <person name="Alioto T."/>
            <person name="Alioto T."/>
            <person name="Gomez Garrido J."/>
        </authorList>
    </citation>
    <scope>NUCLEOTIDE SEQUENCE</scope>
</reference>
<evidence type="ECO:0000313" key="1">
    <source>
        <dbReference type="EMBL" id="CAG6519301.1"/>
    </source>
</evidence>
<protein>
    <submittedName>
        <fullName evidence="1">(northern house mosquito) hypothetical protein</fullName>
    </submittedName>
</protein>
<dbReference type="EMBL" id="HBUE01284765">
    <property type="protein sequence ID" value="CAG6570852.1"/>
    <property type="molecule type" value="Transcribed_RNA"/>
</dbReference>
<dbReference type="EMBL" id="HBUE01179181">
    <property type="protein sequence ID" value="CAG6519301.1"/>
    <property type="molecule type" value="Transcribed_RNA"/>
</dbReference>
<accession>A0A8D8DX77</accession>
<name>A0A8D8DX77_CULPI</name>